<evidence type="ECO:0000256" key="1">
    <source>
        <dbReference type="ARBA" id="ARBA00004651"/>
    </source>
</evidence>
<evidence type="ECO:0000256" key="5">
    <source>
        <dbReference type="ARBA" id="ARBA00022989"/>
    </source>
</evidence>
<feature type="transmembrane region" description="Helical" evidence="8">
    <location>
        <begin position="150"/>
        <end position="167"/>
    </location>
</feature>
<dbReference type="GO" id="GO:0016780">
    <property type="term" value="F:phosphotransferase activity, for other substituted phosphate groups"/>
    <property type="evidence" value="ECO:0007669"/>
    <property type="project" value="InterPro"/>
</dbReference>
<feature type="transmembrane region" description="Helical" evidence="8">
    <location>
        <begin position="6"/>
        <end position="26"/>
    </location>
</feature>
<dbReference type="CDD" id="cd06854">
    <property type="entry name" value="GT_WbpL_WbcO_like"/>
    <property type="match status" value="1"/>
</dbReference>
<evidence type="ECO:0000256" key="2">
    <source>
        <dbReference type="ARBA" id="ARBA00022475"/>
    </source>
</evidence>
<evidence type="ECO:0000313" key="10">
    <source>
        <dbReference type="Proteomes" id="UP000484164"/>
    </source>
</evidence>
<evidence type="ECO:0000256" key="4">
    <source>
        <dbReference type="ARBA" id="ARBA00022692"/>
    </source>
</evidence>
<feature type="transmembrane region" description="Helical" evidence="8">
    <location>
        <begin position="102"/>
        <end position="118"/>
    </location>
</feature>
<dbReference type="EMBL" id="WBVQ01000001">
    <property type="protein sequence ID" value="KAB2817612.1"/>
    <property type="molecule type" value="Genomic_DNA"/>
</dbReference>
<proteinExistence type="predicted"/>
<dbReference type="InterPro" id="IPR000715">
    <property type="entry name" value="Glycosyl_transferase_4"/>
</dbReference>
<feature type="transmembrane region" description="Helical" evidence="8">
    <location>
        <begin position="225"/>
        <end position="246"/>
    </location>
</feature>
<keyword evidence="6 8" id="KW-0472">Membrane</keyword>
<feature type="transmembrane region" description="Helical" evidence="8">
    <location>
        <begin position="302"/>
        <end position="319"/>
    </location>
</feature>
<keyword evidence="5 8" id="KW-1133">Transmembrane helix</keyword>
<dbReference type="GO" id="GO:0071555">
    <property type="term" value="P:cell wall organization"/>
    <property type="evidence" value="ECO:0007669"/>
    <property type="project" value="TreeGrafter"/>
</dbReference>
<dbReference type="GO" id="GO:0044038">
    <property type="term" value="P:cell wall macromolecule biosynthetic process"/>
    <property type="evidence" value="ECO:0007669"/>
    <property type="project" value="TreeGrafter"/>
</dbReference>
<feature type="transmembrane region" description="Helical" evidence="8">
    <location>
        <begin position="73"/>
        <end position="90"/>
    </location>
</feature>
<dbReference type="Pfam" id="PF00953">
    <property type="entry name" value="Glycos_transf_4"/>
    <property type="match status" value="1"/>
</dbReference>
<dbReference type="PANTHER" id="PTHR22926:SF3">
    <property type="entry name" value="UNDECAPRENYL-PHOSPHATE ALPHA-N-ACETYLGLUCOSAMINYL 1-PHOSPHATE TRANSFERASE"/>
    <property type="match status" value="1"/>
</dbReference>
<dbReference type="AlphaFoldDB" id="A0A6L3ZHY6"/>
<dbReference type="OrthoDB" id="9783652at2"/>
<comment type="caution">
    <text evidence="9">The sequence shown here is derived from an EMBL/GenBank/DDBJ whole genome shotgun (WGS) entry which is preliminary data.</text>
</comment>
<feature type="transmembrane region" description="Helical" evidence="8">
    <location>
        <begin position="276"/>
        <end position="296"/>
    </location>
</feature>
<keyword evidence="3 9" id="KW-0808">Transferase</keyword>
<accession>A0A6L3ZHY6</accession>
<feature type="transmembrane region" description="Helical" evidence="8">
    <location>
        <begin position="124"/>
        <end position="143"/>
    </location>
</feature>
<dbReference type="Proteomes" id="UP000484164">
    <property type="component" value="Unassembled WGS sequence"/>
</dbReference>
<evidence type="ECO:0000256" key="3">
    <source>
        <dbReference type="ARBA" id="ARBA00022679"/>
    </source>
</evidence>
<feature type="transmembrane region" description="Helical" evidence="8">
    <location>
        <begin position="173"/>
        <end position="194"/>
    </location>
</feature>
<feature type="binding site" evidence="7">
    <location>
        <position position="204"/>
    </location>
    <ligand>
        <name>Mg(2+)</name>
        <dbReference type="ChEBI" id="CHEBI:18420"/>
    </ligand>
</feature>
<dbReference type="GO" id="GO:0046872">
    <property type="term" value="F:metal ion binding"/>
    <property type="evidence" value="ECO:0007669"/>
    <property type="project" value="UniProtKB-KW"/>
</dbReference>
<evidence type="ECO:0000256" key="6">
    <source>
        <dbReference type="ARBA" id="ARBA00023136"/>
    </source>
</evidence>
<evidence type="ECO:0000256" key="7">
    <source>
        <dbReference type="PIRSR" id="PIRSR600715-1"/>
    </source>
</evidence>
<evidence type="ECO:0000313" key="9">
    <source>
        <dbReference type="EMBL" id="KAB2817612.1"/>
    </source>
</evidence>
<organism evidence="9 10">
    <name type="scientific">Phaeocystidibacter marisrubri</name>
    <dbReference type="NCBI Taxonomy" id="1577780"/>
    <lineage>
        <taxon>Bacteria</taxon>
        <taxon>Pseudomonadati</taxon>
        <taxon>Bacteroidota</taxon>
        <taxon>Flavobacteriia</taxon>
        <taxon>Flavobacteriales</taxon>
        <taxon>Phaeocystidibacteraceae</taxon>
        <taxon>Phaeocystidibacter</taxon>
    </lineage>
</organism>
<feature type="transmembrane region" description="Helical" evidence="8">
    <location>
        <begin position="201"/>
        <end position="219"/>
    </location>
</feature>
<dbReference type="GO" id="GO:0009103">
    <property type="term" value="P:lipopolysaccharide biosynthetic process"/>
    <property type="evidence" value="ECO:0007669"/>
    <property type="project" value="TreeGrafter"/>
</dbReference>
<dbReference type="PANTHER" id="PTHR22926">
    <property type="entry name" value="PHOSPHO-N-ACETYLMURAMOYL-PENTAPEPTIDE-TRANSFERASE"/>
    <property type="match status" value="1"/>
</dbReference>
<protein>
    <submittedName>
        <fullName evidence="9">Glycosyltransferase family 4 protein</fullName>
    </submittedName>
</protein>
<keyword evidence="4 8" id="KW-0812">Transmembrane</keyword>
<comment type="cofactor">
    <cofactor evidence="7">
        <name>Mg(2+)</name>
        <dbReference type="ChEBI" id="CHEBI:18420"/>
    </cofactor>
</comment>
<gene>
    <name evidence="9" type="ORF">F8C82_04205</name>
</gene>
<sequence>MFQLDNITLAVLFSVFVLLEMLYIWIAPRIGIVDVPSGRSSHSTLTIRGGGIIFPISIFIGLIVSQNSSVMDHAAWVVSGLFTISVISFIDDKYTIKPLSRLVVHILSVVLLLWGMGFDSQPWYLWLAALVLIIGWINAFNFMDGINGITALYALSIIVPALFLYSSGEYQTLLDSSIVEVGLLSVLAFGVFNIRRKARTFAGDVGSVSMAFILAFILLDLMLSGYGFSILVFFSVYGVDTVFTILTRLKKGENIFEAHRTHLYQYLANEMKIPHVAVSAIYASIQLLINLGWIGMSSNNRFSYFILVLGGLVAVYLPFKMKLVSKIRAKA</sequence>
<name>A0A6L3ZHY6_9FLAO</name>
<keyword evidence="10" id="KW-1185">Reference proteome</keyword>
<keyword evidence="7" id="KW-0479">Metal-binding</keyword>
<feature type="transmembrane region" description="Helical" evidence="8">
    <location>
        <begin position="47"/>
        <end position="67"/>
    </location>
</feature>
<reference evidence="9 10" key="1">
    <citation type="submission" date="2019-10" db="EMBL/GenBank/DDBJ databases">
        <title>Genome sequence of Phaeocystidibacter marisrubri JCM30614 (type strain).</title>
        <authorList>
            <person name="Bowman J.P."/>
        </authorList>
    </citation>
    <scope>NUCLEOTIDE SEQUENCE [LARGE SCALE GENOMIC DNA]</scope>
    <source>
        <strain evidence="9 10">JCM 30614</strain>
    </source>
</reference>
<keyword evidence="7" id="KW-0460">Magnesium</keyword>
<dbReference type="GO" id="GO:0005886">
    <property type="term" value="C:plasma membrane"/>
    <property type="evidence" value="ECO:0007669"/>
    <property type="project" value="UniProtKB-SubCell"/>
</dbReference>
<comment type="subcellular location">
    <subcellularLocation>
        <location evidence="1">Cell membrane</location>
        <topology evidence="1">Multi-pass membrane protein</topology>
    </subcellularLocation>
</comment>
<evidence type="ECO:0000256" key="8">
    <source>
        <dbReference type="SAM" id="Phobius"/>
    </source>
</evidence>
<feature type="binding site" evidence="7">
    <location>
        <position position="141"/>
    </location>
    <ligand>
        <name>Mg(2+)</name>
        <dbReference type="ChEBI" id="CHEBI:18420"/>
    </ligand>
</feature>
<dbReference type="RefSeq" id="WP_151692293.1">
    <property type="nucleotide sequence ID" value="NZ_BMGX01000002.1"/>
</dbReference>
<keyword evidence="2" id="KW-1003">Cell membrane</keyword>